<dbReference type="PATRIC" id="fig|1434106.5.peg.1878"/>
<protein>
    <submittedName>
        <fullName evidence="3">DNA double-strand break repair Rad50 ATPase</fullName>
    </submittedName>
</protein>
<evidence type="ECO:0000256" key="1">
    <source>
        <dbReference type="SAM" id="Coils"/>
    </source>
</evidence>
<evidence type="ECO:0000313" key="4">
    <source>
        <dbReference type="Proteomes" id="UP000033079"/>
    </source>
</evidence>
<dbReference type="HOGENOM" id="CLU_348728_0_0_2"/>
<dbReference type="GO" id="GO:0016887">
    <property type="term" value="F:ATP hydrolysis activity"/>
    <property type="evidence" value="ECO:0007669"/>
    <property type="project" value="InterPro"/>
</dbReference>
<dbReference type="InterPro" id="IPR038729">
    <property type="entry name" value="Rad50/SbcC_AAA"/>
</dbReference>
<dbReference type="AlphaFoldDB" id="A0A0E3R2Y2"/>
<evidence type="ECO:0000259" key="2">
    <source>
        <dbReference type="Pfam" id="PF13476"/>
    </source>
</evidence>
<dbReference type="RefSeq" id="WP_048119294.1">
    <property type="nucleotide sequence ID" value="NZ_CP009530.1"/>
</dbReference>
<feature type="coiled-coil region" evidence="1">
    <location>
        <begin position="227"/>
        <end position="254"/>
    </location>
</feature>
<dbReference type="EMBL" id="CP009530">
    <property type="protein sequence ID" value="AKB57974.1"/>
    <property type="molecule type" value="Genomic_DNA"/>
</dbReference>
<sequence length="808" mass="94010">MIIKNIKLNPFGGLADKELNLDKGLNVICGPNEAGKSTIYNGIQKVLFLPSNLRKNGKQYKEIQKYIPIGGGDTAKVEMQFLHEGNVFTLRRMWGGSNTSELKLPDGTLLTEESSIQKQLELLLVAKEGTYRSILMTYQNGLSKTLEDLINNQDTVYSLGDIIRKTMHETDGVSVDEFRKEIDFLYNDYFEHWDRELKRPQNGKELENRYRNGVGRILKAYYEKEEIDREFVKAQKYEEKISDINQKISDCNNMILEKREYVEKNKKVVEDAQTRKIFDANKESLNLSIKNLSEVNRNWPVLENKIKELNEQISKNKEKLEELNKEKKLADLQEKNKKLIEQAERVNNFKKEQEEAENALRSVKKLTEDDFEKIREKLSKLNTLKTKLTAGKLKVQFEARKDVTISIQKDLEKEYSKELFENEIEAFEAGGKLKLEHPNWVIEVSSGEDNIEQLISECIATEKEFKDFLTGYQADSIEEARIIYKKYQALKIAFDKKNDALTRELGEELSYAEFCKKIEKLGPIQETRVLVQIISDVKELENEINNADKELKQYQTQIEKYKKEYGTEEELLLSYSSKIYQRKELEEKEQKLSPLPEGIEVPDIFIEEYKKEEDKLNSAKDKKEELREEWFEIERNAPNESSEELMKKRMDFEAELHSTLRRGEAIARIRDLSIKIQEEMDSSIYSDLKKVIEGQISTLTDSRYTAVKMEESIPRGFIRNDGEILDYELLSAGTKDALSLALRISMAKYFLKEAEGFLIMDDPFVDMDPERQQRAGEIIRKFAEDKQVVIFTCHPMHAKILGGNQITL</sequence>
<feature type="domain" description="Rad50/SbcC-type AAA" evidence="2">
    <location>
        <begin position="6"/>
        <end position="253"/>
    </location>
</feature>
<dbReference type="GeneID" id="24800440"/>
<keyword evidence="1" id="KW-0175">Coiled coil</keyword>
<feature type="coiled-coil region" evidence="1">
    <location>
        <begin position="606"/>
        <end position="636"/>
    </location>
</feature>
<dbReference type="KEGG" id="mbar:MSBR2_1458"/>
<evidence type="ECO:0000313" key="3">
    <source>
        <dbReference type="EMBL" id="AKB57974.1"/>
    </source>
</evidence>
<dbReference type="PANTHER" id="PTHR41259:SF1">
    <property type="entry name" value="DOUBLE-STRAND BREAK REPAIR RAD50 ATPASE, PUTATIVE-RELATED"/>
    <property type="match status" value="1"/>
</dbReference>
<dbReference type="InterPro" id="IPR027417">
    <property type="entry name" value="P-loop_NTPase"/>
</dbReference>
<dbReference type="CDD" id="cd00267">
    <property type="entry name" value="ABC_ATPase"/>
    <property type="match status" value="1"/>
</dbReference>
<accession>A0A0E3R2Y2</accession>
<dbReference type="Proteomes" id="UP000033079">
    <property type="component" value="Chromosome"/>
</dbReference>
<reference evidence="3 4" key="1">
    <citation type="submission" date="2014-07" db="EMBL/GenBank/DDBJ databases">
        <title>Methanogenic archaea and the global carbon cycle.</title>
        <authorList>
            <person name="Henriksen J.R."/>
            <person name="Luke J."/>
            <person name="Reinhart S."/>
            <person name="Benedict M.N."/>
            <person name="Youngblut N.D."/>
            <person name="Metcalf M.E."/>
            <person name="Whitaker R.J."/>
            <person name="Metcalf W.W."/>
        </authorList>
    </citation>
    <scope>NUCLEOTIDE SEQUENCE [LARGE SCALE GENOMIC DNA]</scope>
    <source>
        <strain evidence="3 4">227</strain>
    </source>
</reference>
<organism evidence="3 4">
    <name type="scientific">Methanosarcina barkeri 227</name>
    <dbReference type="NCBI Taxonomy" id="1434106"/>
    <lineage>
        <taxon>Archaea</taxon>
        <taxon>Methanobacteriati</taxon>
        <taxon>Methanobacteriota</taxon>
        <taxon>Stenosarchaea group</taxon>
        <taxon>Methanomicrobia</taxon>
        <taxon>Methanosarcinales</taxon>
        <taxon>Methanosarcinaceae</taxon>
        <taxon>Methanosarcina</taxon>
    </lineage>
</organism>
<gene>
    <name evidence="3" type="ORF">MSBR2_1458</name>
</gene>
<name>A0A0E3R2Y2_METBA</name>
<feature type="coiled-coil region" evidence="1">
    <location>
        <begin position="292"/>
        <end position="369"/>
    </location>
</feature>
<proteinExistence type="predicted"/>
<dbReference type="SUPFAM" id="SSF52540">
    <property type="entry name" value="P-loop containing nucleoside triphosphate hydrolases"/>
    <property type="match status" value="2"/>
</dbReference>
<dbReference type="PANTHER" id="PTHR41259">
    <property type="entry name" value="DOUBLE-STRAND BREAK REPAIR RAD50 ATPASE, PUTATIVE-RELATED"/>
    <property type="match status" value="1"/>
</dbReference>
<dbReference type="GO" id="GO:0006302">
    <property type="term" value="P:double-strand break repair"/>
    <property type="evidence" value="ECO:0007669"/>
    <property type="project" value="InterPro"/>
</dbReference>
<dbReference type="Pfam" id="PF13476">
    <property type="entry name" value="AAA_23"/>
    <property type="match status" value="1"/>
</dbReference>
<dbReference type="Gene3D" id="3.40.50.300">
    <property type="entry name" value="P-loop containing nucleotide triphosphate hydrolases"/>
    <property type="match status" value="2"/>
</dbReference>
<feature type="coiled-coil region" evidence="1">
    <location>
        <begin position="530"/>
        <end position="571"/>
    </location>
</feature>